<protein>
    <recommendedName>
        <fullName evidence="3">DUF3575 domain-containing protein</fullName>
    </recommendedName>
</protein>
<reference evidence="1 2" key="1">
    <citation type="submission" date="2018-10" db="EMBL/GenBank/DDBJ databases">
        <title>Draft Genome Sequence of Bacteroides sp. KCTC 15687.</title>
        <authorList>
            <person name="Yu S.Y."/>
            <person name="Kim J.S."/>
            <person name="Oh B.S."/>
            <person name="Park S.H."/>
            <person name="Kang S.W."/>
            <person name="Park J.E."/>
            <person name="Choi S.H."/>
            <person name="Han K.I."/>
            <person name="Lee K.C."/>
            <person name="Eom M.K."/>
            <person name="Suh M.K."/>
            <person name="Lee D.H."/>
            <person name="Yoon H."/>
            <person name="Kim B."/>
            <person name="Yang S.J."/>
            <person name="Lee J.S."/>
            <person name="Lee J.H."/>
        </authorList>
    </citation>
    <scope>NUCLEOTIDE SEQUENCE [LARGE SCALE GENOMIC DNA]</scope>
    <source>
        <strain evidence="1 2">KCTC 15687</strain>
    </source>
</reference>
<dbReference type="Pfam" id="PF12099">
    <property type="entry name" value="DUF3575"/>
    <property type="match status" value="1"/>
</dbReference>
<proteinExistence type="predicted"/>
<dbReference type="AlphaFoldDB" id="A0A401LPL0"/>
<dbReference type="Proteomes" id="UP000288079">
    <property type="component" value="Unassembled WGS sequence"/>
</dbReference>
<comment type="caution">
    <text evidence="1">The sequence shown here is derived from an EMBL/GenBank/DDBJ whole genome shotgun (WGS) entry which is preliminary data.</text>
</comment>
<evidence type="ECO:0000313" key="1">
    <source>
        <dbReference type="EMBL" id="GCB33391.1"/>
    </source>
</evidence>
<dbReference type="RefSeq" id="WP_125039748.1">
    <property type="nucleotide sequence ID" value="NZ_BHWB01000001.1"/>
</dbReference>
<name>A0A401LPL0_9BACE</name>
<dbReference type="EMBL" id="BHWB01000001">
    <property type="protein sequence ID" value="GCB33391.1"/>
    <property type="molecule type" value="Genomic_DNA"/>
</dbReference>
<dbReference type="InterPro" id="IPR021958">
    <property type="entry name" value="DUF3575"/>
</dbReference>
<gene>
    <name evidence="1" type="ORF">KGMB02408_03360</name>
</gene>
<evidence type="ECO:0000313" key="2">
    <source>
        <dbReference type="Proteomes" id="UP000288079"/>
    </source>
</evidence>
<accession>A0A401LPL0</accession>
<keyword evidence="2" id="KW-1185">Reference proteome</keyword>
<dbReference type="OrthoDB" id="1046564at2"/>
<evidence type="ECO:0008006" key="3">
    <source>
        <dbReference type="Google" id="ProtNLM"/>
    </source>
</evidence>
<sequence>MKHGIHILAFSIALWGLSVKGYASIPSVGVMKDITQQVIVYFDENESLVDTNYCSNNQSIALLDSLLGKHCEAESVVSLKVEAFASPEGESINNIGLSVRRKESLKGLLRQRYPYIDGNKIELSAKGEDWSEFRRLVSADLNLPDREDILMLIDYHREDMIKLKHLLQRLDGGIPYRSIVRDILPRLRRAVITVVRRLPETDNNTFTPGTSTSGLFVSTKGEVFPDNNSNEPLGESQRKQSCKVAIAEVEGPVESKTVLAVKNNLLYDLVLAPNIEVEIPIGKRWSLNTEYKCPWWLNSAHEFCYQLLSGGVEGRYWLGNCQKRNRLTGHFMGLYAEGGIYDFQFQGDGYQGKYYGAAGVIYGYAKQLARHLSLEFSLGVGYLATEYKKYTPYEGDIVWMNSGRFHFIGLTKAKASLVWLITTRRR</sequence>
<organism evidence="1 2">
    <name type="scientific">Bacteroides faecalis</name>
    <dbReference type="NCBI Taxonomy" id="2447885"/>
    <lineage>
        <taxon>Bacteria</taxon>
        <taxon>Pseudomonadati</taxon>
        <taxon>Bacteroidota</taxon>
        <taxon>Bacteroidia</taxon>
        <taxon>Bacteroidales</taxon>
        <taxon>Bacteroidaceae</taxon>
        <taxon>Bacteroides</taxon>
    </lineage>
</organism>